<dbReference type="Gene3D" id="3.30.1310.10">
    <property type="entry name" value="Nucleoid-associated protein YbaB-like domain"/>
    <property type="match status" value="1"/>
</dbReference>
<organism evidence="2 3">
    <name type="scientific">Micromonospora globbae</name>
    <dbReference type="NCBI Taxonomy" id="1894969"/>
    <lineage>
        <taxon>Bacteria</taxon>
        <taxon>Bacillati</taxon>
        <taxon>Actinomycetota</taxon>
        <taxon>Actinomycetes</taxon>
        <taxon>Micromonosporales</taxon>
        <taxon>Micromonosporaceae</taxon>
        <taxon>Micromonospora</taxon>
    </lineage>
</organism>
<evidence type="ECO:0000313" key="3">
    <source>
        <dbReference type="Proteomes" id="UP001432190"/>
    </source>
</evidence>
<dbReference type="RefSeq" id="WP_328852980.1">
    <property type="nucleotide sequence ID" value="NZ_CP108084.1"/>
</dbReference>
<keyword evidence="3" id="KW-1185">Reference proteome</keyword>
<name>A0ABZ1SBR7_9ACTN</name>
<reference evidence="2" key="1">
    <citation type="submission" date="2022-10" db="EMBL/GenBank/DDBJ databases">
        <title>The complete genomes of actinobacterial strains from the NBC collection.</title>
        <authorList>
            <person name="Joergensen T.S."/>
            <person name="Alvarez Arevalo M."/>
            <person name="Sterndorff E.B."/>
            <person name="Faurdal D."/>
            <person name="Vuksanovic O."/>
            <person name="Mourched A.-S."/>
            <person name="Charusanti P."/>
            <person name="Shaw S."/>
            <person name="Blin K."/>
            <person name="Weber T."/>
        </authorList>
    </citation>
    <scope>NUCLEOTIDE SEQUENCE</scope>
    <source>
        <strain evidence="2">NBC_00256</strain>
    </source>
</reference>
<dbReference type="Pfam" id="PF02575">
    <property type="entry name" value="YbaB_DNA_bd"/>
    <property type="match status" value="1"/>
</dbReference>
<protein>
    <submittedName>
        <fullName evidence="2">YbaB/EbfC family nucleoid-associated protein</fullName>
    </submittedName>
</protein>
<feature type="region of interest" description="Disordered" evidence="1">
    <location>
        <begin position="127"/>
        <end position="146"/>
    </location>
</feature>
<sequence length="146" mass="15704">MWADEAALDAAARRLDRWEASFTDRAERTRSLTSRIRALNGTAHSPDRAVVATVDSSGQLVDLRLDERIRQRPAAHIAELIVATTRAACADLLEQVTEATRQTLGDDPAGAAIVESYRRRTQVEAAGAGIRVRPDDVDSGGAGAAR</sequence>
<proteinExistence type="predicted"/>
<dbReference type="EMBL" id="CP108084">
    <property type="protein sequence ID" value="WUP51860.1"/>
    <property type="molecule type" value="Genomic_DNA"/>
</dbReference>
<dbReference type="InterPro" id="IPR004401">
    <property type="entry name" value="YbaB/EbfC"/>
</dbReference>
<dbReference type="Proteomes" id="UP001432190">
    <property type="component" value="Chromosome"/>
</dbReference>
<evidence type="ECO:0000256" key="1">
    <source>
        <dbReference type="SAM" id="MobiDB-lite"/>
    </source>
</evidence>
<evidence type="ECO:0000313" key="2">
    <source>
        <dbReference type="EMBL" id="WUP51860.1"/>
    </source>
</evidence>
<dbReference type="InterPro" id="IPR036894">
    <property type="entry name" value="YbaB-like_sf"/>
</dbReference>
<accession>A0ABZ1SBR7</accession>
<gene>
    <name evidence="2" type="ORF">OG994_10245</name>
</gene>